<reference evidence="2 3" key="2">
    <citation type="journal article" date="2018" name="Plant J.">
        <title>The Physcomitrella patens chromosome-scale assembly reveals moss genome structure and evolution.</title>
        <authorList>
            <person name="Lang D."/>
            <person name="Ullrich K.K."/>
            <person name="Murat F."/>
            <person name="Fuchs J."/>
            <person name="Jenkins J."/>
            <person name="Haas F.B."/>
            <person name="Piednoel M."/>
            <person name="Gundlach H."/>
            <person name="Van Bel M."/>
            <person name="Meyberg R."/>
            <person name="Vives C."/>
            <person name="Morata J."/>
            <person name="Symeonidi A."/>
            <person name="Hiss M."/>
            <person name="Muchero W."/>
            <person name="Kamisugi Y."/>
            <person name="Saleh O."/>
            <person name="Blanc G."/>
            <person name="Decker E.L."/>
            <person name="van Gessel N."/>
            <person name="Grimwood J."/>
            <person name="Hayes R.D."/>
            <person name="Graham S.W."/>
            <person name="Gunter L.E."/>
            <person name="McDaniel S.F."/>
            <person name="Hoernstein S.N.W."/>
            <person name="Larsson A."/>
            <person name="Li F.W."/>
            <person name="Perroud P.F."/>
            <person name="Phillips J."/>
            <person name="Ranjan P."/>
            <person name="Rokshar D.S."/>
            <person name="Rothfels C.J."/>
            <person name="Schneider L."/>
            <person name="Shu S."/>
            <person name="Stevenson D.W."/>
            <person name="Thummler F."/>
            <person name="Tillich M."/>
            <person name="Villarreal Aguilar J.C."/>
            <person name="Widiez T."/>
            <person name="Wong G.K."/>
            <person name="Wymore A."/>
            <person name="Zhang Y."/>
            <person name="Zimmer A.D."/>
            <person name="Quatrano R.S."/>
            <person name="Mayer K.F.X."/>
            <person name="Goodstein D."/>
            <person name="Casacuberta J.M."/>
            <person name="Vandepoele K."/>
            <person name="Reski R."/>
            <person name="Cuming A.C."/>
            <person name="Tuskan G.A."/>
            <person name="Maumus F."/>
            <person name="Salse J."/>
            <person name="Schmutz J."/>
            <person name="Rensing S.A."/>
        </authorList>
    </citation>
    <scope>NUCLEOTIDE SEQUENCE [LARGE SCALE GENOMIC DNA]</scope>
    <source>
        <strain evidence="2 3">cv. Gransden 2004</strain>
    </source>
</reference>
<dbReference type="Proteomes" id="UP000006727">
    <property type="component" value="Chromosome 4"/>
</dbReference>
<proteinExistence type="predicted"/>
<gene>
    <name evidence="2" type="primary">LOC112281237</name>
</gene>
<evidence type="ECO:0000313" key="2">
    <source>
        <dbReference type="EnsemblPlants" id="Pp3c4_23120V3.7"/>
    </source>
</evidence>
<organism evidence="2 3">
    <name type="scientific">Physcomitrium patens</name>
    <name type="common">Spreading-leaved earth moss</name>
    <name type="synonym">Physcomitrella patens</name>
    <dbReference type="NCBI Taxonomy" id="3218"/>
    <lineage>
        <taxon>Eukaryota</taxon>
        <taxon>Viridiplantae</taxon>
        <taxon>Streptophyta</taxon>
        <taxon>Embryophyta</taxon>
        <taxon>Bryophyta</taxon>
        <taxon>Bryophytina</taxon>
        <taxon>Bryopsida</taxon>
        <taxon>Funariidae</taxon>
        <taxon>Funariales</taxon>
        <taxon>Funariaceae</taxon>
        <taxon>Physcomitrium</taxon>
    </lineage>
</organism>
<evidence type="ECO:0000256" key="1">
    <source>
        <dbReference type="SAM" id="MobiDB-lite"/>
    </source>
</evidence>
<protein>
    <submittedName>
        <fullName evidence="2">Uncharacterized protein</fullName>
    </submittedName>
</protein>
<dbReference type="EMBL" id="ABEU02000004">
    <property type="status" value="NOT_ANNOTATED_CDS"/>
    <property type="molecule type" value="Genomic_DNA"/>
</dbReference>
<accession>A0A7I4DNE2</accession>
<dbReference type="AlphaFoldDB" id="A0A7I4DNE2"/>
<reference evidence="2 3" key="1">
    <citation type="journal article" date="2008" name="Science">
        <title>The Physcomitrella genome reveals evolutionary insights into the conquest of land by plants.</title>
        <authorList>
            <person name="Rensing S."/>
            <person name="Lang D."/>
            <person name="Zimmer A."/>
            <person name="Terry A."/>
            <person name="Salamov A."/>
            <person name="Shapiro H."/>
            <person name="Nishiyama T."/>
            <person name="Perroud P.-F."/>
            <person name="Lindquist E."/>
            <person name="Kamisugi Y."/>
            <person name="Tanahashi T."/>
            <person name="Sakakibara K."/>
            <person name="Fujita T."/>
            <person name="Oishi K."/>
            <person name="Shin-I T."/>
            <person name="Kuroki Y."/>
            <person name="Toyoda A."/>
            <person name="Suzuki Y."/>
            <person name="Hashimoto A."/>
            <person name="Yamaguchi K."/>
            <person name="Sugano A."/>
            <person name="Kohara Y."/>
            <person name="Fujiyama A."/>
            <person name="Anterola A."/>
            <person name="Aoki S."/>
            <person name="Ashton N."/>
            <person name="Barbazuk W.B."/>
            <person name="Barker E."/>
            <person name="Bennetzen J."/>
            <person name="Bezanilla M."/>
            <person name="Blankenship R."/>
            <person name="Cho S.H."/>
            <person name="Dutcher S."/>
            <person name="Estelle M."/>
            <person name="Fawcett J.A."/>
            <person name="Gundlach H."/>
            <person name="Hanada K."/>
            <person name="Heyl A."/>
            <person name="Hicks K.A."/>
            <person name="Hugh J."/>
            <person name="Lohr M."/>
            <person name="Mayer K."/>
            <person name="Melkozernov A."/>
            <person name="Murata T."/>
            <person name="Nelson D."/>
            <person name="Pils B."/>
            <person name="Prigge M."/>
            <person name="Reiss B."/>
            <person name="Renner T."/>
            <person name="Rombauts S."/>
            <person name="Rushton P."/>
            <person name="Sanderfoot A."/>
            <person name="Schween G."/>
            <person name="Shiu S.-H."/>
            <person name="Stueber K."/>
            <person name="Theodoulou F.L."/>
            <person name="Tu H."/>
            <person name="Van de Peer Y."/>
            <person name="Verrier P.J."/>
            <person name="Waters E."/>
            <person name="Wood A."/>
            <person name="Yang L."/>
            <person name="Cove D."/>
            <person name="Cuming A."/>
            <person name="Hasebe M."/>
            <person name="Lucas S."/>
            <person name="Mishler D.B."/>
            <person name="Reski R."/>
            <person name="Grigoriev I."/>
            <person name="Quatrano R.S."/>
            <person name="Boore J.L."/>
        </authorList>
    </citation>
    <scope>NUCLEOTIDE SEQUENCE [LARGE SCALE GENOMIC DNA]</scope>
    <source>
        <strain evidence="2 3">cv. Gransden 2004</strain>
    </source>
</reference>
<dbReference type="Gramene" id="Pp3c4_23120V3.6">
    <property type="protein sequence ID" value="Pp3c4_23120V3.6"/>
    <property type="gene ID" value="Pp3c4_23120"/>
</dbReference>
<dbReference type="EnsemblPlants" id="Pp3c4_23120V3.7">
    <property type="protein sequence ID" value="Pp3c4_23120V3.7"/>
    <property type="gene ID" value="Pp3c4_23120"/>
</dbReference>
<feature type="region of interest" description="Disordered" evidence="1">
    <location>
        <begin position="114"/>
        <end position="139"/>
    </location>
</feature>
<name>A0A7I4DNE2_PHYPA</name>
<reference evidence="2" key="3">
    <citation type="submission" date="2020-12" db="UniProtKB">
        <authorList>
            <consortium name="EnsemblPlants"/>
        </authorList>
    </citation>
    <scope>IDENTIFICATION</scope>
</reference>
<keyword evidence="3" id="KW-1185">Reference proteome</keyword>
<dbReference type="EnsemblPlants" id="Pp3c4_23120V3.6">
    <property type="protein sequence ID" value="Pp3c4_23120V3.6"/>
    <property type="gene ID" value="Pp3c4_23120"/>
</dbReference>
<evidence type="ECO:0000313" key="3">
    <source>
        <dbReference type="Proteomes" id="UP000006727"/>
    </source>
</evidence>
<dbReference type="Gramene" id="Pp3c4_23120V3.7">
    <property type="protein sequence ID" value="Pp3c4_23120V3.7"/>
    <property type="gene ID" value="Pp3c4_23120"/>
</dbReference>
<sequence length="169" mass="18675">MLYVEISISEVEPGRKRGLDRSLGYESVRVRMPSGKLKIGVSDDMATTTLSMSPKSPMRSGTTDLHCNCSASPNNHEAMEVESVEPKLSSPGAHLQIQMEEKYLLEKIPSPIRVKPLNSGNETSSPELSPPPSPKRKREVEFIKDLEDVAFTAVLPAKNIDLHRSQSTF</sequence>